<reference evidence="3 4" key="1">
    <citation type="submission" date="2019-03" db="EMBL/GenBank/DDBJ databases">
        <title>Single cell metagenomics reveals metabolic interactions within the superorganism composed of flagellate Streblomastix strix and complex community of Bacteroidetes bacteria on its surface.</title>
        <authorList>
            <person name="Treitli S.C."/>
            <person name="Kolisko M."/>
            <person name="Husnik F."/>
            <person name="Keeling P."/>
            <person name="Hampl V."/>
        </authorList>
    </citation>
    <scope>NUCLEOTIDE SEQUENCE [LARGE SCALE GENOMIC DNA]</scope>
    <source>
        <strain evidence="3">ST1C</strain>
    </source>
</reference>
<keyword evidence="2" id="KW-0472">Membrane</keyword>
<dbReference type="Proteomes" id="UP000324800">
    <property type="component" value="Unassembled WGS sequence"/>
</dbReference>
<feature type="compositionally biased region" description="Polar residues" evidence="1">
    <location>
        <begin position="61"/>
        <end position="78"/>
    </location>
</feature>
<protein>
    <recommendedName>
        <fullName evidence="5">Transmembrane protein</fullName>
    </recommendedName>
</protein>
<dbReference type="EMBL" id="SNRW01017978">
    <property type="protein sequence ID" value="KAA6367787.1"/>
    <property type="molecule type" value="Genomic_DNA"/>
</dbReference>
<keyword evidence="2" id="KW-0812">Transmembrane</keyword>
<dbReference type="AlphaFoldDB" id="A0A5J4UB57"/>
<organism evidence="3 4">
    <name type="scientific">Streblomastix strix</name>
    <dbReference type="NCBI Taxonomy" id="222440"/>
    <lineage>
        <taxon>Eukaryota</taxon>
        <taxon>Metamonada</taxon>
        <taxon>Preaxostyla</taxon>
        <taxon>Oxymonadida</taxon>
        <taxon>Streblomastigidae</taxon>
        <taxon>Streblomastix</taxon>
    </lineage>
</organism>
<evidence type="ECO:0008006" key="5">
    <source>
        <dbReference type="Google" id="ProtNLM"/>
    </source>
</evidence>
<comment type="caution">
    <text evidence="3">The sequence shown here is derived from an EMBL/GenBank/DDBJ whole genome shotgun (WGS) entry which is preliminary data.</text>
</comment>
<evidence type="ECO:0000256" key="2">
    <source>
        <dbReference type="SAM" id="Phobius"/>
    </source>
</evidence>
<accession>A0A5J4UB57</accession>
<keyword evidence="2" id="KW-1133">Transmembrane helix</keyword>
<feature type="transmembrane region" description="Helical" evidence="2">
    <location>
        <begin position="159"/>
        <end position="185"/>
    </location>
</feature>
<feature type="non-terminal residue" evidence="3">
    <location>
        <position position="213"/>
    </location>
</feature>
<evidence type="ECO:0000313" key="3">
    <source>
        <dbReference type="EMBL" id="KAA6367787.1"/>
    </source>
</evidence>
<feature type="compositionally biased region" description="Polar residues" evidence="1">
    <location>
        <begin position="87"/>
        <end position="110"/>
    </location>
</feature>
<evidence type="ECO:0000313" key="4">
    <source>
        <dbReference type="Proteomes" id="UP000324800"/>
    </source>
</evidence>
<proteinExistence type="predicted"/>
<name>A0A5J4UB57_9EUKA</name>
<feature type="compositionally biased region" description="Low complexity" evidence="1">
    <location>
        <begin position="14"/>
        <end position="49"/>
    </location>
</feature>
<sequence>MGPAVKFDLNSMMQNAQQQQPGQQQKQPYSTSNTENSQSSSGDSSDVTGGTIGLGLGIPGFQQTSPQIVSGSENNSPQMLIGDFSKQPMTGTGSQIQMMPCNNNFSNQTNLDEDEDEDKNKGHVRNLVTDQQWEDKLDQEIIKLQTAYKQLPSPIDAKFIFNIVLSLTSQVIILVVLIIVVVVFVSSYKGSTVNIIASGMQPPTYAQIQYITL</sequence>
<evidence type="ECO:0000256" key="1">
    <source>
        <dbReference type="SAM" id="MobiDB-lite"/>
    </source>
</evidence>
<feature type="region of interest" description="Disordered" evidence="1">
    <location>
        <begin position="1"/>
        <end position="120"/>
    </location>
</feature>
<gene>
    <name evidence="3" type="ORF">EZS28_036686</name>
</gene>